<keyword evidence="1" id="KW-0812">Transmembrane</keyword>
<dbReference type="KEGG" id="pfaa:MM59RIKEN_16750"/>
<reference evidence="3" key="1">
    <citation type="submission" date="2020-09" db="EMBL/GenBank/DDBJ databases">
        <title>New species isolated from human feces.</title>
        <authorList>
            <person name="Kitahara M."/>
            <person name="Shigeno Y."/>
            <person name="Shime M."/>
            <person name="Matsumoto Y."/>
            <person name="Nakamura S."/>
            <person name="Motooka D."/>
            <person name="Fukuoka S."/>
            <person name="Nishikawa H."/>
            <person name="Benno Y."/>
        </authorList>
    </citation>
    <scope>NUCLEOTIDE SEQUENCE</scope>
    <source>
        <strain evidence="3">MM59</strain>
    </source>
</reference>
<dbReference type="EMBL" id="AP023420">
    <property type="protein sequence ID" value="BCK84356.1"/>
    <property type="molecule type" value="Genomic_DNA"/>
</dbReference>
<feature type="domain" description="M23ase beta-sheet core" evidence="2">
    <location>
        <begin position="126"/>
        <end position="224"/>
    </location>
</feature>
<protein>
    <recommendedName>
        <fullName evidence="2">M23ase beta-sheet core domain-containing protein</fullName>
    </recommendedName>
</protein>
<proteinExistence type="predicted"/>
<keyword evidence="4" id="KW-1185">Reference proteome</keyword>
<keyword evidence="1" id="KW-0472">Membrane</keyword>
<gene>
    <name evidence="3" type="ORF">MM59RIKEN_16750</name>
</gene>
<dbReference type="InterPro" id="IPR050570">
    <property type="entry name" value="Cell_wall_metabolism_enzyme"/>
</dbReference>
<dbReference type="RefSeq" id="WP_187032016.1">
    <property type="nucleotide sequence ID" value="NZ_AP023420.1"/>
</dbReference>
<sequence>MSKKWDAIRGSAEFYVTMAVCLLVIGVSGYFLLFGGDDTAEEALAPPDETPVTSPAPELVVPEEPVVETIEPVEVPAATMPEVEVDDTPVIAQAPRLIVSPLEGEVLTAFSMDELVYNPTLEDWRTHNGIDISAALGDTVLSASSGTVLSVEDDALMGTTVVIGHEGGYQTTYSNLQPQTNVAEGDTVSAGQIIGAVGDTAAAEAAQEPHLHFSVTQEGEPVDPNAFLEQ</sequence>
<dbReference type="InterPro" id="IPR016047">
    <property type="entry name" value="M23ase_b-sheet_dom"/>
</dbReference>
<dbReference type="GO" id="GO:0004222">
    <property type="term" value="F:metalloendopeptidase activity"/>
    <property type="evidence" value="ECO:0007669"/>
    <property type="project" value="TreeGrafter"/>
</dbReference>
<name>A0A810QEQ6_9FIRM</name>
<evidence type="ECO:0000313" key="4">
    <source>
        <dbReference type="Proteomes" id="UP000679848"/>
    </source>
</evidence>
<dbReference type="AlphaFoldDB" id="A0A810QEQ6"/>
<accession>A0A810QEQ6</accession>
<dbReference type="CDD" id="cd12797">
    <property type="entry name" value="M23_peptidase"/>
    <property type="match status" value="1"/>
</dbReference>
<dbReference type="InterPro" id="IPR011055">
    <property type="entry name" value="Dup_hybrid_motif"/>
</dbReference>
<dbReference type="Pfam" id="PF01551">
    <property type="entry name" value="Peptidase_M23"/>
    <property type="match status" value="1"/>
</dbReference>
<dbReference type="Proteomes" id="UP000679848">
    <property type="component" value="Chromosome"/>
</dbReference>
<dbReference type="SUPFAM" id="SSF51261">
    <property type="entry name" value="Duplicated hybrid motif"/>
    <property type="match status" value="1"/>
</dbReference>
<evidence type="ECO:0000256" key="1">
    <source>
        <dbReference type="SAM" id="Phobius"/>
    </source>
</evidence>
<organism evidence="3 4">
    <name type="scientific">Pusillibacter faecalis</name>
    <dbReference type="NCBI Taxonomy" id="2714358"/>
    <lineage>
        <taxon>Bacteria</taxon>
        <taxon>Bacillati</taxon>
        <taxon>Bacillota</taxon>
        <taxon>Clostridia</taxon>
        <taxon>Eubacteriales</taxon>
        <taxon>Oscillospiraceae</taxon>
        <taxon>Pusillibacter</taxon>
    </lineage>
</organism>
<dbReference type="PANTHER" id="PTHR21666">
    <property type="entry name" value="PEPTIDASE-RELATED"/>
    <property type="match status" value="1"/>
</dbReference>
<feature type="transmembrane region" description="Helical" evidence="1">
    <location>
        <begin position="12"/>
        <end position="33"/>
    </location>
</feature>
<keyword evidence="1" id="KW-1133">Transmembrane helix</keyword>
<evidence type="ECO:0000313" key="3">
    <source>
        <dbReference type="EMBL" id="BCK84356.1"/>
    </source>
</evidence>
<dbReference type="PANTHER" id="PTHR21666:SF270">
    <property type="entry name" value="MUREIN HYDROLASE ACTIVATOR ENVC"/>
    <property type="match status" value="1"/>
</dbReference>
<dbReference type="Gene3D" id="2.70.70.10">
    <property type="entry name" value="Glucose Permease (Domain IIA)"/>
    <property type="match status" value="1"/>
</dbReference>
<evidence type="ECO:0000259" key="2">
    <source>
        <dbReference type="Pfam" id="PF01551"/>
    </source>
</evidence>